<keyword evidence="4" id="KW-1185">Reference proteome</keyword>
<feature type="chain" id="PRO_5022978793" evidence="2">
    <location>
        <begin position="24"/>
        <end position="170"/>
    </location>
</feature>
<sequence length="170" mass="16010">MVRSTICAVVALSIAATLAPVAAQLTTNNAQSACVEYGDCTTLGQNTFKTETQYAPVTPPAYTPGLATIINPASDSAYLSSLAAAGGSAAFQANQGGGAAAPTAANNAAQAQSTGGGGSVPASLSLGQASGGSSGGGANASSGSVASLDRLAGSLAVMVVGAVVGGVFVL</sequence>
<gene>
    <name evidence="3" type="ORF">PSFLO_03197</name>
</gene>
<proteinExistence type="predicted"/>
<evidence type="ECO:0000256" key="1">
    <source>
        <dbReference type="SAM" id="Phobius"/>
    </source>
</evidence>
<dbReference type="Proteomes" id="UP000323386">
    <property type="component" value="Unassembled WGS sequence"/>
</dbReference>
<evidence type="ECO:0000313" key="3">
    <source>
        <dbReference type="EMBL" id="SPO37721.1"/>
    </source>
</evidence>
<evidence type="ECO:0000313" key="4">
    <source>
        <dbReference type="Proteomes" id="UP000323386"/>
    </source>
</evidence>
<keyword evidence="2" id="KW-0732">Signal</keyword>
<keyword evidence="1" id="KW-1133">Transmembrane helix</keyword>
<evidence type="ECO:0000256" key="2">
    <source>
        <dbReference type="SAM" id="SignalP"/>
    </source>
</evidence>
<organism evidence="3 4">
    <name type="scientific">Pseudozyma flocculosa</name>
    <dbReference type="NCBI Taxonomy" id="84751"/>
    <lineage>
        <taxon>Eukaryota</taxon>
        <taxon>Fungi</taxon>
        <taxon>Dikarya</taxon>
        <taxon>Basidiomycota</taxon>
        <taxon>Ustilaginomycotina</taxon>
        <taxon>Ustilaginomycetes</taxon>
        <taxon>Ustilaginales</taxon>
        <taxon>Ustilaginaceae</taxon>
        <taxon>Pseudozyma</taxon>
    </lineage>
</organism>
<dbReference type="EMBL" id="OOIP01000007">
    <property type="protein sequence ID" value="SPO37721.1"/>
    <property type="molecule type" value="Genomic_DNA"/>
</dbReference>
<reference evidence="3 4" key="1">
    <citation type="submission" date="2018-03" db="EMBL/GenBank/DDBJ databases">
        <authorList>
            <person name="Guldener U."/>
        </authorList>
    </citation>
    <scope>NUCLEOTIDE SEQUENCE [LARGE SCALE GENOMIC DNA]</scope>
    <source>
        <strain evidence="3 4">DAOM196992</strain>
    </source>
</reference>
<feature type="signal peptide" evidence="2">
    <location>
        <begin position="1"/>
        <end position="23"/>
    </location>
</feature>
<name>A0A5C3F366_9BASI</name>
<accession>A0A5C3F366</accession>
<feature type="transmembrane region" description="Helical" evidence="1">
    <location>
        <begin position="151"/>
        <end position="169"/>
    </location>
</feature>
<dbReference type="AlphaFoldDB" id="A0A5C3F366"/>
<dbReference type="OrthoDB" id="2556658at2759"/>
<keyword evidence="1" id="KW-0472">Membrane</keyword>
<keyword evidence="1" id="KW-0812">Transmembrane</keyword>
<protein>
    <submittedName>
        <fullName evidence="3">Uncharacterized protein</fullName>
    </submittedName>
</protein>